<dbReference type="NCBIfam" id="TIGR01557">
    <property type="entry name" value="myb_SHAQKYF"/>
    <property type="match status" value="1"/>
</dbReference>
<feature type="region of interest" description="Disordered" evidence="4">
    <location>
        <begin position="1"/>
        <end position="41"/>
    </location>
</feature>
<dbReference type="OrthoDB" id="551907at2759"/>
<dbReference type="FunFam" id="1.10.10.60:FF:000002">
    <property type="entry name" value="Myb family transcription factor"/>
    <property type="match status" value="1"/>
</dbReference>
<feature type="compositionally biased region" description="Pro residues" evidence="4">
    <location>
        <begin position="254"/>
        <end position="268"/>
    </location>
</feature>
<accession>A0A1Y1IB70</accession>
<proteinExistence type="predicted"/>
<organism evidence="6 7">
    <name type="scientific">Klebsormidium nitens</name>
    <name type="common">Green alga</name>
    <name type="synonym">Ulothrix nitens</name>
    <dbReference type="NCBI Taxonomy" id="105231"/>
    <lineage>
        <taxon>Eukaryota</taxon>
        <taxon>Viridiplantae</taxon>
        <taxon>Streptophyta</taxon>
        <taxon>Klebsormidiophyceae</taxon>
        <taxon>Klebsormidiales</taxon>
        <taxon>Klebsormidiaceae</taxon>
        <taxon>Klebsormidium</taxon>
    </lineage>
</organism>
<evidence type="ECO:0000259" key="5">
    <source>
        <dbReference type="PROSITE" id="PS51294"/>
    </source>
</evidence>
<keyword evidence="3" id="KW-0539">Nucleus</keyword>
<feature type="compositionally biased region" description="Low complexity" evidence="4">
    <location>
        <begin position="102"/>
        <end position="122"/>
    </location>
</feature>
<evidence type="ECO:0000256" key="2">
    <source>
        <dbReference type="ARBA" id="ARBA00023163"/>
    </source>
</evidence>
<keyword evidence="7" id="KW-1185">Reference proteome</keyword>
<gene>
    <name evidence="6" type="ORF">KFL_002620120</name>
</gene>
<dbReference type="InterPro" id="IPR006447">
    <property type="entry name" value="Myb_dom_plants"/>
</dbReference>
<name>A0A1Y1IB70_KLENI</name>
<dbReference type="InterPro" id="IPR001005">
    <property type="entry name" value="SANT/Myb"/>
</dbReference>
<dbReference type="Pfam" id="PF00249">
    <property type="entry name" value="Myb_DNA-binding"/>
    <property type="match status" value="1"/>
</dbReference>
<feature type="region of interest" description="Disordered" evidence="4">
    <location>
        <begin position="250"/>
        <end position="277"/>
    </location>
</feature>
<protein>
    <recommendedName>
        <fullName evidence="5">HTH myb-type domain-containing protein</fullName>
    </recommendedName>
</protein>
<reference evidence="6 7" key="1">
    <citation type="journal article" date="2014" name="Nat. Commun.">
        <title>Klebsormidium flaccidum genome reveals primary factors for plant terrestrial adaptation.</title>
        <authorList>
            <person name="Hori K."/>
            <person name="Maruyama F."/>
            <person name="Fujisawa T."/>
            <person name="Togashi T."/>
            <person name="Yamamoto N."/>
            <person name="Seo M."/>
            <person name="Sato S."/>
            <person name="Yamada T."/>
            <person name="Mori H."/>
            <person name="Tajima N."/>
            <person name="Moriyama T."/>
            <person name="Ikeuchi M."/>
            <person name="Watanabe M."/>
            <person name="Wada H."/>
            <person name="Kobayashi K."/>
            <person name="Saito M."/>
            <person name="Masuda T."/>
            <person name="Sasaki-Sekimoto Y."/>
            <person name="Mashiguchi K."/>
            <person name="Awai K."/>
            <person name="Shimojima M."/>
            <person name="Masuda S."/>
            <person name="Iwai M."/>
            <person name="Nobusawa T."/>
            <person name="Narise T."/>
            <person name="Kondo S."/>
            <person name="Saito H."/>
            <person name="Sato R."/>
            <person name="Murakawa M."/>
            <person name="Ihara Y."/>
            <person name="Oshima-Yamada Y."/>
            <person name="Ohtaka K."/>
            <person name="Satoh M."/>
            <person name="Sonobe K."/>
            <person name="Ishii M."/>
            <person name="Ohtani R."/>
            <person name="Kanamori-Sato M."/>
            <person name="Honoki R."/>
            <person name="Miyazaki D."/>
            <person name="Mochizuki H."/>
            <person name="Umetsu J."/>
            <person name="Higashi K."/>
            <person name="Shibata D."/>
            <person name="Kamiya Y."/>
            <person name="Sato N."/>
            <person name="Nakamura Y."/>
            <person name="Tabata S."/>
            <person name="Ida S."/>
            <person name="Kurokawa K."/>
            <person name="Ohta H."/>
        </authorList>
    </citation>
    <scope>NUCLEOTIDE SEQUENCE [LARGE SCALE GENOMIC DNA]</scope>
    <source>
        <strain evidence="6 7">NIES-2285</strain>
    </source>
</reference>
<feature type="region of interest" description="Disordered" evidence="4">
    <location>
        <begin position="72"/>
        <end position="148"/>
    </location>
</feature>
<evidence type="ECO:0000313" key="6">
    <source>
        <dbReference type="EMBL" id="GAQ85946.1"/>
    </source>
</evidence>
<dbReference type="EMBL" id="DF237211">
    <property type="protein sequence ID" value="GAQ85946.1"/>
    <property type="molecule type" value="Genomic_DNA"/>
</dbReference>
<dbReference type="GO" id="GO:0003700">
    <property type="term" value="F:DNA-binding transcription factor activity"/>
    <property type="evidence" value="ECO:0007669"/>
    <property type="project" value="InterPro"/>
</dbReference>
<dbReference type="InterPro" id="IPR009057">
    <property type="entry name" value="Homeodomain-like_sf"/>
</dbReference>
<dbReference type="InterPro" id="IPR017930">
    <property type="entry name" value="Myb_dom"/>
</dbReference>
<evidence type="ECO:0000313" key="7">
    <source>
        <dbReference type="Proteomes" id="UP000054558"/>
    </source>
</evidence>
<dbReference type="AlphaFoldDB" id="A0A1Y1IB70"/>
<dbReference type="GO" id="GO:0003677">
    <property type="term" value="F:DNA binding"/>
    <property type="evidence" value="ECO:0007669"/>
    <property type="project" value="InterPro"/>
</dbReference>
<sequence>MDDHLMLTDPTSEEGPEGVLVAPEWPPWSEFNPDDDSLATGWNSLLQVGNENDGGIGGMQDQLLSEPALKDDLKPVSDSSEGMLPATHPPEAGPSQPFHHGAQSAPAPLQQQLEQQQQQEAQNALHNSWPMTGPGPLRGHAGSSLLPGMSGMVSQAAAADSDERANLLWGAPSSKQRLRWTPELHERFIKAVESLGGPDRATPKRILELMEVKGLEVSHVKSHLQKFRIATRIPELGTYGMHMGSYQLTALPNSPMPSPSPPLPNPARRPPRSIPLL</sequence>
<feature type="domain" description="HTH myb-type" evidence="5">
    <location>
        <begin position="174"/>
        <end position="232"/>
    </location>
</feature>
<dbReference type="Proteomes" id="UP000054558">
    <property type="component" value="Unassembled WGS sequence"/>
</dbReference>
<evidence type="ECO:0000256" key="4">
    <source>
        <dbReference type="SAM" id="MobiDB-lite"/>
    </source>
</evidence>
<dbReference type="PROSITE" id="PS51294">
    <property type="entry name" value="HTH_MYB"/>
    <property type="match status" value="1"/>
</dbReference>
<evidence type="ECO:0000256" key="1">
    <source>
        <dbReference type="ARBA" id="ARBA00023015"/>
    </source>
</evidence>
<keyword evidence="2" id="KW-0804">Transcription</keyword>
<dbReference type="SUPFAM" id="SSF46689">
    <property type="entry name" value="Homeodomain-like"/>
    <property type="match status" value="1"/>
</dbReference>
<dbReference type="PANTHER" id="PTHR31499">
    <property type="entry name" value="MYB FAMILY TRANSCRIPTION FACTOR PHL11"/>
    <property type="match status" value="1"/>
</dbReference>
<dbReference type="InterPro" id="IPR046955">
    <property type="entry name" value="PHR1-like"/>
</dbReference>
<dbReference type="PANTHER" id="PTHR31499:SF43">
    <property type="entry name" value="MYB FAMILY TRANSCRIPTION FACTOR APL"/>
    <property type="match status" value="1"/>
</dbReference>
<dbReference type="STRING" id="105231.A0A1Y1IB70"/>
<dbReference type="Gene3D" id="1.10.10.60">
    <property type="entry name" value="Homeodomain-like"/>
    <property type="match status" value="1"/>
</dbReference>
<keyword evidence="1" id="KW-0805">Transcription regulation</keyword>
<evidence type="ECO:0000256" key="3">
    <source>
        <dbReference type="ARBA" id="ARBA00023242"/>
    </source>
</evidence>